<dbReference type="InterPro" id="IPR011008">
    <property type="entry name" value="Dimeric_a/b-barrel"/>
</dbReference>
<dbReference type="STRING" id="1660.APY09_08010"/>
<organism evidence="3 4">
    <name type="scientific">Schaalia odontolytica</name>
    <dbReference type="NCBI Taxonomy" id="1660"/>
    <lineage>
        <taxon>Bacteria</taxon>
        <taxon>Bacillati</taxon>
        <taxon>Actinomycetota</taxon>
        <taxon>Actinomycetes</taxon>
        <taxon>Actinomycetales</taxon>
        <taxon>Actinomycetaceae</taxon>
        <taxon>Schaalia</taxon>
    </lineage>
</organism>
<evidence type="ECO:0000256" key="1">
    <source>
        <dbReference type="ARBA" id="ARBA00007689"/>
    </source>
</evidence>
<comment type="similarity">
    <text evidence="1">Belongs to the YciI family.</text>
</comment>
<reference evidence="3 4" key="1">
    <citation type="submission" date="2018-06" db="EMBL/GenBank/DDBJ databases">
        <authorList>
            <consortium name="Pathogen Informatics"/>
            <person name="Doyle S."/>
        </authorList>
    </citation>
    <scope>NUCLEOTIDE SEQUENCE [LARGE SCALE GENOMIC DNA]</scope>
    <source>
        <strain evidence="3 4">NCTC9935</strain>
    </source>
</reference>
<dbReference type="InterPro" id="IPR005545">
    <property type="entry name" value="YCII"/>
</dbReference>
<evidence type="ECO:0000259" key="2">
    <source>
        <dbReference type="Pfam" id="PF03795"/>
    </source>
</evidence>
<accession>A0A2X0VRG7</accession>
<dbReference type="Gene3D" id="3.30.70.1060">
    <property type="entry name" value="Dimeric alpha+beta barrel"/>
    <property type="match status" value="1"/>
</dbReference>
<evidence type="ECO:0000313" key="4">
    <source>
        <dbReference type="Proteomes" id="UP000250192"/>
    </source>
</evidence>
<evidence type="ECO:0000313" key="3">
    <source>
        <dbReference type="EMBL" id="SPT56522.1"/>
    </source>
</evidence>
<keyword evidence="4" id="KW-1185">Reference proteome</keyword>
<feature type="domain" description="YCII-related" evidence="2">
    <location>
        <begin position="10"/>
        <end position="94"/>
    </location>
</feature>
<dbReference type="AlphaFoldDB" id="A0A2X0VRG7"/>
<proteinExistence type="inferred from homology"/>
<sequence length="100" mass="11154">MGASVVRMAFYAVEYVYNPSMTETMDEVRPTHRAFLSGLLEQGINIASGPLVGEIPGALILINAESEADVERILNEDPFYVAEVIQARLIREWNPVIRAF</sequence>
<dbReference type="Pfam" id="PF03795">
    <property type="entry name" value="YCII"/>
    <property type="match status" value="1"/>
</dbReference>
<dbReference type="EMBL" id="UAPR01000017">
    <property type="protein sequence ID" value="SPT56522.1"/>
    <property type="molecule type" value="Genomic_DNA"/>
</dbReference>
<name>A0A2X0VRG7_9ACTO</name>
<protein>
    <submittedName>
        <fullName evidence="3">YciI-like protein</fullName>
    </submittedName>
</protein>
<dbReference type="Proteomes" id="UP000250192">
    <property type="component" value="Unassembled WGS sequence"/>
</dbReference>
<dbReference type="PANTHER" id="PTHR37828">
    <property type="entry name" value="GSR2449 PROTEIN"/>
    <property type="match status" value="1"/>
</dbReference>
<gene>
    <name evidence="3" type="ORF">NCTC9935_02065</name>
</gene>
<dbReference type="PANTHER" id="PTHR37828:SF1">
    <property type="entry name" value="YCII-RELATED DOMAIN-CONTAINING PROTEIN"/>
    <property type="match status" value="1"/>
</dbReference>
<dbReference type="SUPFAM" id="SSF54909">
    <property type="entry name" value="Dimeric alpha+beta barrel"/>
    <property type="match status" value="1"/>
</dbReference>